<feature type="transmembrane region" description="Helical" evidence="6">
    <location>
        <begin position="49"/>
        <end position="68"/>
    </location>
</feature>
<proteinExistence type="predicted"/>
<evidence type="ECO:0000313" key="9">
    <source>
        <dbReference type="Proteomes" id="UP000231638"/>
    </source>
</evidence>
<keyword evidence="5 6" id="KW-0472">Membrane</keyword>
<evidence type="ECO:0000256" key="2">
    <source>
        <dbReference type="ARBA" id="ARBA00022475"/>
    </source>
</evidence>
<dbReference type="GO" id="GO:0005886">
    <property type="term" value="C:plasma membrane"/>
    <property type="evidence" value="ECO:0007669"/>
    <property type="project" value="UniProtKB-SubCell"/>
</dbReference>
<dbReference type="InterPro" id="IPR051461">
    <property type="entry name" value="UPF0750_membrane"/>
</dbReference>
<dbReference type="CDD" id="cd16379">
    <property type="entry name" value="YitT_C_like"/>
    <property type="match status" value="1"/>
</dbReference>
<feature type="transmembrane region" description="Helical" evidence="6">
    <location>
        <begin position="106"/>
        <end position="125"/>
    </location>
</feature>
<dbReference type="Proteomes" id="UP000231638">
    <property type="component" value="Unassembled WGS sequence"/>
</dbReference>
<accession>A0A2D3WD31</accession>
<protein>
    <submittedName>
        <fullName evidence="8">Membrane protein</fullName>
    </submittedName>
</protein>
<dbReference type="InterPro" id="IPR019264">
    <property type="entry name" value="DUF2179"/>
</dbReference>
<reference evidence="8 9" key="1">
    <citation type="journal article" date="2017" name="Front. Microbiol.">
        <title>Comparative Genomic Analysis of the Class Epsilonproteobacteria and Proposed Reclassification to Epsilonbacteraeota (phyl. nov.).</title>
        <authorList>
            <person name="Waite D.W."/>
            <person name="Vanwonterghem I."/>
            <person name="Rinke C."/>
            <person name="Parks D.H."/>
            <person name="Zhang Y."/>
            <person name="Takai K."/>
            <person name="Sievert S.M."/>
            <person name="Simon J."/>
            <person name="Campbell B.J."/>
            <person name="Hanson T.E."/>
            <person name="Woyke T."/>
            <person name="Klotz M.G."/>
            <person name="Hugenholtz P."/>
        </authorList>
    </citation>
    <scope>NUCLEOTIDE SEQUENCE [LARGE SCALE GENOMIC DNA]</scope>
    <source>
        <strain evidence="8">UBA11420</strain>
    </source>
</reference>
<dbReference type="PIRSF" id="PIRSF006483">
    <property type="entry name" value="Membrane_protein_YitT"/>
    <property type="match status" value="1"/>
</dbReference>
<keyword evidence="2" id="KW-1003">Cell membrane</keyword>
<dbReference type="STRING" id="366522.GCA_001548055_01895"/>
<gene>
    <name evidence="8" type="ORF">CFH80_02025</name>
</gene>
<dbReference type="AlphaFoldDB" id="A0A2D3WD31"/>
<evidence type="ECO:0000256" key="6">
    <source>
        <dbReference type="SAM" id="Phobius"/>
    </source>
</evidence>
<feature type="transmembrane region" description="Helical" evidence="6">
    <location>
        <begin position="12"/>
        <end position="29"/>
    </location>
</feature>
<dbReference type="PANTHER" id="PTHR33545">
    <property type="entry name" value="UPF0750 MEMBRANE PROTEIN YITT-RELATED"/>
    <property type="match status" value="1"/>
</dbReference>
<dbReference type="InterPro" id="IPR003740">
    <property type="entry name" value="YitT"/>
</dbReference>
<dbReference type="EMBL" id="DLUG01000058">
    <property type="protein sequence ID" value="DAB36980.1"/>
    <property type="molecule type" value="Genomic_DNA"/>
</dbReference>
<comment type="caution">
    <text evidence="8">The sequence shown here is derived from an EMBL/GenBank/DDBJ whole genome shotgun (WGS) entry which is preliminary data.</text>
</comment>
<evidence type="ECO:0000259" key="7">
    <source>
        <dbReference type="Pfam" id="PF10035"/>
    </source>
</evidence>
<evidence type="ECO:0000256" key="5">
    <source>
        <dbReference type="ARBA" id="ARBA00023136"/>
    </source>
</evidence>
<keyword evidence="4 6" id="KW-1133">Transmembrane helix</keyword>
<sequence length="278" mass="29708">MALKSELKNYGYIVLGSLFLAYGVVSLFLPNALVTGGTSGMALLGHYLFNFPVGVLMVAINAPLLLLGTKYFGKHFTLRSIVAIGFTSLCIDTMAAFGFQALSRDVILAAIFGGIAVGIGLGLIFSGHASAGGSTILAKIVAAKTTLKASTVMLIIDMCIIVSIAFIAKNIDLALWSLVSIYITAKSVDMFLTRGPSKKVVHIVSTKIEALCEAIVEHLGKNGTIVHGEGIFENESKRMIFLVVENARIPRLKELIQTIDKEAFMVVMEASELLGRGH</sequence>
<dbReference type="Pfam" id="PF10035">
    <property type="entry name" value="DUF2179"/>
    <property type="match status" value="1"/>
</dbReference>
<feature type="transmembrane region" description="Helical" evidence="6">
    <location>
        <begin position="80"/>
        <end position="100"/>
    </location>
</feature>
<evidence type="ECO:0000256" key="1">
    <source>
        <dbReference type="ARBA" id="ARBA00004651"/>
    </source>
</evidence>
<name>A0A2D3WD31_9BACT</name>
<keyword evidence="3 6" id="KW-0812">Transmembrane</keyword>
<organism evidence="8 9">
    <name type="scientific">Sulfurospirillum cavolei</name>
    <dbReference type="NCBI Taxonomy" id="366522"/>
    <lineage>
        <taxon>Bacteria</taxon>
        <taxon>Pseudomonadati</taxon>
        <taxon>Campylobacterota</taxon>
        <taxon>Epsilonproteobacteria</taxon>
        <taxon>Campylobacterales</taxon>
        <taxon>Sulfurospirillaceae</taxon>
        <taxon>Sulfurospirillum</taxon>
    </lineage>
</organism>
<comment type="subcellular location">
    <subcellularLocation>
        <location evidence="1">Cell membrane</location>
        <topology evidence="1">Multi-pass membrane protein</topology>
    </subcellularLocation>
</comment>
<evidence type="ECO:0000256" key="3">
    <source>
        <dbReference type="ARBA" id="ARBA00022692"/>
    </source>
</evidence>
<dbReference type="Pfam" id="PF02588">
    <property type="entry name" value="YitT_membrane"/>
    <property type="match status" value="1"/>
</dbReference>
<feature type="transmembrane region" description="Helical" evidence="6">
    <location>
        <begin position="146"/>
        <end position="167"/>
    </location>
</feature>
<dbReference type="InterPro" id="IPR015867">
    <property type="entry name" value="N-reg_PII/ATP_PRibTrfase_C"/>
</dbReference>
<evidence type="ECO:0000256" key="4">
    <source>
        <dbReference type="ARBA" id="ARBA00022989"/>
    </source>
</evidence>
<dbReference type="Gene3D" id="3.30.70.120">
    <property type="match status" value="1"/>
</dbReference>
<feature type="domain" description="DUF2179" evidence="7">
    <location>
        <begin position="224"/>
        <end position="275"/>
    </location>
</feature>
<evidence type="ECO:0000313" key="8">
    <source>
        <dbReference type="EMBL" id="DAB36980.1"/>
    </source>
</evidence>
<dbReference type="PANTHER" id="PTHR33545:SF5">
    <property type="entry name" value="UPF0750 MEMBRANE PROTEIN YITT"/>
    <property type="match status" value="1"/>
</dbReference>